<gene>
    <name evidence="2" type="ORF">MSAN_01773600</name>
</gene>
<proteinExistence type="predicted"/>
<comment type="caution">
    <text evidence="2">The sequence shown here is derived from an EMBL/GenBank/DDBJ whole genome shotgun (WGS) entry which is preliminary data.</text>
</comment>
<sequence>MSGSHQDPMNDNVNINPMASGQGIGSSSAGNMYPQANDASRYDSGNNQVVDSVDGNPTNKQSSTHMESSQPTAHAGRFNDYGVTAVGGGGGGGDSGTPGSRAEHIDTSRATGGQFTDHGITEVGGGGGGGGGDSGGLGSRSDHTDASDATGARFNDYGTEVGTSSSIGNNQDNDNNLGNTHGSRNDHIDVSRATGGQFNDYGTEIATGGFGSTESNQNNNNNLGNTRANDNFGMTTSAMDQNSGPGVGEGFDVGSGADTGKSIRKTGGTFRTSAMDHNSGPGVDGGFDVGSGADTGTRTNNFGSSAMDQNSGPGVGGGFDTGSHAAGGYNTTTSTNANESGSGTHYGTGVSSDDYADNHTTKPSMGDKIKGGTEKLVGKVTNNPEMVEKGQQRKQGDLGNDNVGKNV</sequence>
<feature type="region of interest" description="Disordered" evidence="1">
    <location>
        <begin position="1"/>
        <end position="230"/>
    </location>
</feature>
<feature type="compositionally biased region" description="Basic and acidic residues" evidence="1">
    <location>
        <begin position="356"/>
        <end position="377"/>
    </location>
</feature>
<keyword evidence="3" id="KW-1185">Reference proteome</keyword>
<feature type="compositionally biased region" description="Low complexity" evidence="1">
    <location>
        <begin position="216"/>
        <end position="230"/>
    </location>
</feature>
<evidence type="ECO:0000256" key="1">
    <source>
        <dbReference type="SAM" id="MobiDB-lite"/>
    </source>
</evidence>
<dbReference type="AlphaFoldDB" id="A0A8H7CS49"/>
<accession>A0A8H7CS49</accession>
<feature type="compositionally biased region" description="Low complexity" evidence="1">
    <location>
        <begin position="168"/>
        <end position="179"/>
    </location>
</feature>
<feature type="compositionally biased region" description="Gly residues" evidence="1">
    <location>
        <begin position="122"/>
        <end position="138"/>
    </location>
</feature>
<feature type="compositionally biased region" description="Basic and acidic residues" evidence="1">
    <location>
        <begin position="386"/>
        <end position="396"/>
    </location>
</feature>
<feature type="compositionally biased region" description="Polar residues" evidence="1">
    <location>
        <begin position="294"/>
        <end position="312"/>
    </location>
</feature>
<name>A0A8H7CS49_9AGAR</name>
<feature type="compositionally biased region" description="Polar residues" evidence="1">
    <location>
        <begin position="43"/>
        <end position="72"/>
    </location>
</feature>
<dbReference type="EMBL" id="JACAZH010000017">
    <property type="protein sequence ID" value="KAF7348205.1"/>
    <property type="molecule type" value="Genomic_DNA"/>
</dbReference>
<dbReference type="Proteomes" id="UP000623467">
    <property type="component" value="Unassembled WGS sequence"/>
</dbReference>
<feature type="region of interest" description="Disordered" evidence="1">
    <location>
        <begin position="270"/>
        <end position="407"/>
    </location>
</feature>
<organism evidence="2 3">
    <name type="scientific">Mycena sanguinolenta</name>
    <dbReference type="NCBI Taxonomy" id="230812"/>
    <lineage>
        <taxon>Eukaryota</taxon>
        <taxon>Fungi</taxon>
        <taxon>Dikarya</taxon>
        <taxon>Basidiomycota</taxon>
        <taxon>Agaricomycotina</taxon>
        <taxon>Agaricomycetes</taxon>
        <taxon>Agaricomycetidae</taxon>
        <taxon>Agaricales</taxon>
        <taxon>Marasmiineae</taxon>
        <taxon>Mycenaceae</taxon>
        <taxon>Mycena</taxon>
    </lineage>
</organism>
<feature type="compositionally biased region" description="Gly residues" evidence="1">
    <location>
        <begin position="85"/>
        <end position="96"/>
    </location>
</feature>
<feature type="compositionally biased region" description="Low complexity" evidence="1">
    <location>
        <begin position="19"/>
        <end position="30"/>
    </location>
</feature>
<protein>
    <submittedName>
        <fullName evidence="2">Uncharacterized protein</fullName>
    </submittedName>
</protein>
<reference evidence="2" key="1">
    <citation type="submission" date="2020-05" db="EMBL/GenBank/DDBJ databases">
        <title>Mycena genomes resolve the evolution of fungal bioluminescence.</title>
        <authorList>
            <person name="Tsai I.J."/>
        </authorList>
    </citation>
    <scope>NUCLEOTIDE SEQUENCE</scope>
    <source>
        <strain evidence="2">160909Yilan</strain>
    </source>
</reference>
<feature type="compositionally biased region" description="Polar residues" evidence="1">
    <location>
        <begin position="329"/>
        <end position="351"/>
    </location>
</feature>
<evidence type="ECO:0000313" key="3">
    <source>
        <dbReference type="Proteomes" id="UP000623467"/>
    </source>
</evidence>
<evidence type="ECO:0000313" key="2">
    <source>
        <dbReference type="EMBL" id="KAF7348205.1"/>
    </source>
</evidence>
<feature type="compositionally biased region" description="Polar residues" evidence="1">
    <location>
        <begin position="1"/>
        <end position="17"/>
    </location>
</feature>
<dbReference type="OrthoDB" id="3170343at2759"/>